<evidence type="ECO:0000256" key="5">
    <source>
        <dbReference type="ARBA" id="ARBA00023002"/>
    </source>
</evidence>
<dbReference type="Gene3D" id="1.10.630.10">
    <property type="entry name" value="Cytochrome P450"/>
    <property type="match status" value="1"/>
</dbReference>
<keyword evidence="6" id="KW-0408">Iron</keyword>
<gene>
    <name evidence="8" type="ORF">PMZ80_010990</name>
</gene>
<evidence type="ECO:0000313" key="8">
    <source>
        <dbReference type="EMBL" id="KAK5936727.1"/>
    </source>
</evidence>
<protein>
    <recommendedName>
        <fullName evidence="10">Cytochrome P450</fullName>
    </recommendedName>
</protein>
<dbReference type="PRINTS" id="PR00463">
    <property type="entry name" value="EP450I"/>
</dbReference>
<keyword evidence="4" id="KW-0479">Metal-binding</keyword>
<dbReference type="Proteomes" id="UP001334248">
    <property type="component" value="Unassembled WGS sequence"/>
</dbReference>
<dbReference type="InterPro" id="IPR050476">
    <property type="entry name" value="Insect_CytP450_Detox"/>
</dbReference>
<sequence length="366" mass="41864">MLDVAFADEKAINLFDVKRAVDTLTMHVLAAGIFGQDLDFNGGRQRVAAHNRKSLEVTQRWILQQLLWIILFGNLKIPAFLRTFLPSTIREVLETKEDYQRYMAEFAEELQYNDDKTKSATNLITTIIQSNDKAREDKLVATGRRMYLTDHELYANLFILNMAGFETTATTLGFTIPYLAAYPAVQRWLVEEIDSVTKERNSNLYDEVFPQLTRMMAVMYETLRLRGALQHSFKVNPENQTLELSDRELVIPGNTYFGVNAASLSRDPQYWGPDSEAWRPSRWIEQDSDTGKESLKDAPEGTIFVPWTVGPRVCPGKKFSQVEFTGTILTILSRHRLEAQAVSEAMHVLPIDPHQRIKSRHDAFAL</sequence>
<dbReference type="PANTHER" id="PTHR24292:SF102">
    <property type="entry name" value="CYTOCHROME P450 FAMILY-RELATED"/>
    <property type="match status" value="1"/>
</dbReference>
<evidence type="ECO:0008006" key="10">
    <source>
        <dbReference type="Google" id="ProtNLM"/>
    </source>
</evidence>
<accession>A0ABR0R8Z2</accession>
<reference evidence="8 9" key="1">
    <citation type="journal article" date="2023" name="Res Sq">
        <title>Genomic and morphological characterization of Knufia obscura isolated from the Mars 2020 spacecraft assembly facility.</title>
        <authorList>
            <person name="Chander A.M."/>
            <person name="Teixeira M.M."/>
            <person name="Singh N.K."/>
            <person name="Williams M.P."/>
            <person name="Parker C.W."/>
            <person name="Leo P."/>
            <person name="Stajich J.E."/>
            <person name="Torok T."/>
            <person name="Tighe S."/>
            <person name="Mason C.E."/>
            <person name="Venkateswaran K."/>
        </authorList>
    </citation>
    <scope>NUCLEOTIDE SEQUENCE [LARGE SCALE GENOMIC DNA]</scope>
    <source>
        <strain evidence="8 9">CCFEE 5817</strain>
    </source>
</reference>
<evidence type="ECO:0000256" key="3">
    <source>
        <dbReference type="ARBA" id="ARBA00022617"/>
    </source>
</evidence>
<evidence type="ECO:0000256" key="1">
    <source>
        <dbReference type="ARBA" id="ARBA00001971"/>
    </source>
</evidence>
<comment type="caution">
    <text evidence="8">The sequence shown here is derived from an EMBL/GenBank/DDBJ whole genome shotgun (WGS) entry which is preliminary data.</text>
</comment>
<dbReference type="PANTHER" id="PTHR24292">
    <property type="entry name" value="CYTOCHROME P450"/>
    <property type="match status" value="1"/>
</dbReference>
<keyword evidence="5" id="KW-0560">Oxidoreductase</keyword>
<dbReference type="GeneID" id="90004439"/>
<comment type="similarity">
    <text evidence="2">Belongs to the cytochrome P450 family.</text>
</comment>
<name>A0ABR0R8Z2_9EURO</name>
<evidence type="ECO:0000256" key="4">
    <source>
        <dbReference type="ARBA" id="ARBA00022723"/>
    </source>
</evidence>
<keyword evidence="9" id="KW-1185">Reference proteome</keyword>
<dbReference type="InterPro" id="IPR001128">
    <property type="entry name" value="Cyt_P450"/>
</dbReference>
<dbReference type="InterPro" id="IPR036396">
    <property type="entry name" value="Cyt_P450_sf"/>
</dbReference>
<dbReference type="PRINTS" id="PR00385">
    <property type="entry name" value="P450"/>
</dbReference>
<dbReference type="RefSeq" id="XP_064724817.1">
    <property type="nucleotide sequence ID" value="XM_064879378.1"/>
</dbReference>
<organism evidence="8 9">
    <name type="scientific">Knufia obscura</name>
    <dbReference type="NCBI Taxonomy" id="1635080"/>
    <lineage>
        <taxon>Eukaryota</taxon>
        <taxon>Fungi</taxon>
        <taxon>Dikarya</taxon>
        <taxon>Ascomycota</taxon>
        <taxon>Pezizomycotina</taxon>
        <taxon>Eurotiomycetes</taxon>
        <taxon>Chaetothyriomycetidae</taxon>
        <taxon>Chaetothyriales</taxon>
        <taxon>Trichomeriaceae</taxon>
        <taxon>Knufia</taxon>
    </lineage>
</organism>
<keyword evidence="3" id="KW-0349">Heme</keyword>
<dbReference type="SUPFAM" id="SSF48264">
    <property type="entry name" value="Cytochrome P450"/>
    <property type="match status" value="1"/>
</dbReference>
<dbReference type="InterPro" id="IPR002401">
    <property type="entry name" value="Cyt_P450_E_grp-I"/>
</dbReference>
<evidence type="ECO:0000256" key="2">
    <source>
        <dbReference type="ARBA" id="ARBA00010617"/>
    </source>
</evidence>
<evidence type="ECO:0000256" key="7">
    <source>
        <dbReference type="ARBA" id="ARBA00023033"/>
    </source>
</evidence>
<dbReference type="Pfam" id="PF00067">
    <property type="entry name" value="p450"/>
    <property type="match status" value="1"/>
</dbReference>
<comment type="cofactor">
    <cofactor evidence="1">
        <name>heme</name>
        <dbReference type="ChEBI" id="CHEBI:30413"/>
    </cofactor>
</comment>
<evidence type="ECO:0000313" key="9">
    <source>
        <dbReference type="Proteomes" id="UP001334248"/>
    </source>
</evidence>
<dbReference type="EMBL" id="JAVHJV010000023">
    <property type="protein sequence ID" value="KAK5936727.1"/>
    <property type="molecule type" value="Genomic_DNA"/>
</dbReference>
<evidence type="ECO:0000256" key="6">
    <source>
        <dbReference type="ARBA" id="ARBA00023004"/>
    </source>
</evidence>
<keyword evidence="7" id="KW-0503">Monooxygenase</keyword>
<proteinExistence type="inferred from homology"/>